<dbReference type="OrthoDB" id="5432324at2"/>
<dbReference type="eggNOG" id="COG2920">
    <property type="taxonomic scope" value="Bacteria"/>
</dbReference>
<organism evidence="1 2">
    <name type="scientific">Maridesulfovibrio hydrothermalis AM13 = DSM 14728</name>
    <dbReference type="NCBI Taxonomy" id="1121451"/>
    <lineage>
        <taxon>Bacteria</taxon>
        <taxon>Pseudomonadati</taxon>
        <taxon>Thermodesulfobacteriota</taxon>
        <taxon>Desulfovibrionia</taxon>
        <taxon>Desulfovibrionales</taxon>
        <taxon>Desulfovibrionaceae</taxon>
        <taxon>Maridesulfovibrio</taxon>
    </lineage>
</organism>
<dbReference type="EMBL" id="FO203522">
    <property type="protein sequence ID" value="CCO23087.1"/>
    <property type="molecule type" value="Genomic_DNA"/>
</dbReference>
<dbReference type="STRING" id="1121451.DESAM_20800"/>
<dbReference type="Proteomes" id="UP000010808">
    <property type="component" value="Chromosome"/>
</dbReference>
<accession>L0RA42</accession>
<keyword evidence="2" id="KW-1185">Reference proteome</keyword>
<dbReference type="KEGG" id="dhy:DESAM_20800"/>
<dbReference type="HOGENOM" id="CLU_188982_0_0_7"/>
<name>L0RA42_9BACT</name>
<evidence type="ECO:0008006" key="3">
    <source>
        <dbReference type="Google" id="ProtNLM"/>
    </source>
</evidence>
<dbReference type="RefSeq" id="WP_015335692.1">
    <property type="nucleotide sequence ID" value="NC_020055.1"/>
</dbReference>
<proteinExistence type="predicted"/>
<reference evidence="1 2" key="1">
    <citation type="submission" date="2012-10" db="EMBL/GenBank/DDBJ databases">
        <authorList>
            <person name="Genoscope - CEA"/>
        </authorList>
    </citation>
    <scope>NUCLEOTIDE SEQUENCE [LARGE SCALE GENOMIC DNA]</scope>
    <source>
        <strain evidence="2">AM13 / DSM 14728</strain>
    </source>
</reference>
<dbReference type="AlphaFoldDB" id="L0RA42"/>
<sequence>MSISSSQIRGKIIDLYPEITKYNLDIVTEFSEEKNSWVVTLVKDGETLFTHIDKDDAKKCIEGERCVHFGNQLMGFIDAYCTGSSACHT</sequence>
<evidence type="ECO:0000313" key="1">
    <source>
        <dbReference type="EMBL" id="CCO23087.1"/>
    </source>
</evidence>
<evidence type="ECO:0000313" key="2">
    <source>
        <dbReference type="Proteomes" id="UP000010808"/>
    </source>
</evidence>
<gene>
    <name evidence="1" type="ORF">DESAM_20800</name>
</gene>
<protein>
    <recommendedName>
        <fullName evidence="3">Dissimilatory siroheme-sulfite reductase, gamma subunit-like protein</fullName>
    </recommendedName>
</protein>
<dbReference type="PATRIC" id="fig|1121451.3.peg.1064"/>